<reference evidence="2" key="1">
    <citation type="submission" date="2024-07" db="EMBL/GenBank/DDBJ databases">
        <authorList>
            <person name="Yu S.T."/>
        </authorList>
    </citation>
    <scope>NUCLEOTIDE SEQUENCE</scope>
    <source>
        <strain evidence="2">R11</strain>
    </source>
</reference>
<organism evidence="2">
    <name type="scientific">Streptomyces sp. R11</name>
    <dbReference type="NCBI Taxonomy" id="3238625"/>
    <lineage>
        <taxon>Bacteria</taxon>
        <taxon>Bacillati</taxon>
        <taxon>Actinomycetota</taxon>
        <taxon>Actinomycetes</taxon>
        <taxon>Kitasatosporales</taxon>
        <taxon>Streptomycetaceae</taxon>
        <taxon>Streptomyces</taxon>
    </lineage>
</organism>
<gene>
    <name evidence="2" type="ORF">AB5J55_35300</name>
</gene>
<evidence type="ECO:0000256" key="1">
    <source>
        <dbReference type="SAM" id="MobiDB-lite"/>
    </source>
</evidence>
<sequence length="176" mass="18665">MMRTRTPCKGGTMLFNRDPEKAAQKAAVKAEKKQQRQEAAAQRQADKEALKEWRNAHPAEKTMNTAAMLKMWPSSTRGMTNLGPVKGGSAEFINAGAHKAWTATRLVAGAATLGVSAAATGRKNKGAAVINVTFGNGAAQTYTVKPEPAYLKDANQYVNAFNALAAQLASEEDAAS</sequence>
<name>A0AB39NAP7_9ACTN</name>
<evidence type="ECO:0000313" key="2">
    <source>
        <dbReference type="EMBL" id="XDQ14541.1"/>
    </source>
</evidence>
<feature type="compositionally biased region" description="Basic and acidic residues" evidence="1">
    <location>
        <begin position="17"/>
        <end position="36"/>
    </location>
</feature>
<feature type="region of interest" description="Disordered" evidence="1">
    <location>
        <begin position="1"/>
        <end position="46"/>
    </location>
</feature>
<dbReference type="RefSeq" id="WP_369274503.1">
    <property type="nucleotide sequence ID" value="NZ_CP163432.1"/>
</dbReference>
<protein>
    <submittedName>
        <fullName evidence="2">Uncharacterized protein</fullName>
    </submittedName>
</protein>
<dbReference type="AlphaFoldDB" id="A0AB39NAP7"/>
<dbReference type="EMBL" id="CP163432">
    <property type="protein sequence ID" value="XDQ14541.1"/>
    <property type="molecule type" value="Genomic_DNA"/>
</dbReference>
<accession>A0AB39NAP7</accession>
<proteinExistence type="predicted"/>